<name>A0A058Z1V7_FONAL</name>
<dbReference type="AlphaFoldDB" id="A0A058Z1V7"/>
<evidence type="ECO:0008006" key="3">
    <source>
        <dbReference type="Google" id="ProtNLM"/>
    </source>
</evidence>
<evidence type="ECO:0000313" key="1">
    <source>
        <dbReference type="EMBL" id="KCV68255.1"/>
    </source>
</evidence>
<dbReference type="RefSeq" id="XP_009497309.1">
    <property type="nucleotide sequence ID" value="XM_009499034.1"/>
</dbReference>
<dbReference type="EMBL" id="KB932209">
    <property type="protein sequence ID" value="KCV68255.1"/>
    <property type="molecule type" value="Genomic_DNA"/>
</dbReference>
<protein>
    <recommendedName>
        <fullName evidence="3">Lipocalin/cytosolic fatty-acid binding domain-containing protein</fullName>
    </recommendedName>
</protein>
<evidence type="ECO:0000313" key="2">
    <source>
        <dbReference type="Proteomes" id="UP000030693"/>
    </source>
</evidence>
<sequence length="142" mass="15167">MSFQDLNGTFVLDSDKSDNMEAFLEAVGVGWIKRKAIAALSQTLVITATEESVTIVTKTTMADNTTTIPIGAEPVTLDDLSGNPAKYTARYEGATLIVESTNDVGTITIKRTVVGSVLETAIGFVSANGATKIDINRYFNKQ</sequence>
<dbReference type="InterPro" id="IPR012674">
    <property type="entry name" value="Calycin"/>
</dbReference>
<keyword evidence="2" id="KW-1185">Reference proteome</keyword>
<dbReference type="Proteomes" id="UP000030693">
    <property type="component" value="Unassembled WGS sequence"/>
</dbReference>
<dbReference type="GeneID" id="20529903"/>
<accession>A0A058Z1V7</accession>
<dbReference type="CDD" id="cd00742">
    <property type="entry name" value="FABP"/>
    <property type="match status" value="1"/>
</dbReference>
<dbReference type="SUPFAM" id="SSF50814">
    <property type="entry name" value="Lipocalins"/>
    <property type="match status" value="1"/>
</dbReference>
<gene>
    <name evidence="1" type="ORF">H696_05178</name>
</gene>
<proteinExistence type="predicted"/>
<organism evidence="1">
    <name type="scientific">Fonticula alba</name>
    <name type="common">Slime mold</name>
    <dbReference type="NCBI Taxonomy" id="691883"/>
    <lineage>
        <taxon>Eukaryota</taxon>
        <taxon>Rotosphaerida</taxon>
        <taxon>Fonticulaceae</taxon>
        <taxon>Fonticula</taxon>
    </lineage>
</organism>
<dbReference type="Gene3D" id="2.40.128.20">
    <property type="match status" value="1"/>
</dbReference>
<dbReference type="OrthoDB" id="412780at2759"/>
<reference evidence="1" key="1">
    <citation type="submission" date="2013-04" db="EMBL/GenBank/DDBJ databases">
        <title>The Genome Sequence of Fonticula alba ATCC 38817.</title>
        <authorList>
            <consortium name="The Broad Institute Genomics Platform"/>
            <person name="Russ C."/>
            <person name="Cuomo C."/>
            <person name="Burger G."/>
            <person name="Gray M.W."/>
            <person name="Holland P.W.H."/>
            <person name="King N."/>
            <person name="Lang F.B.F."/>
            <person name="Roger A.J."/>
            <person name="Ruiz-Trillo I."/>
            <person name="Brown M."/>
            <person name="Walker B."/>
            <person name="Young S."/>
            <person name="Zeng Q."/>
            <person name="Gargeya S."/>
            <person name="Fitzgerald M."/>
            <person name="Haas B."/>
            <person name="Abouelleil A."/>
            <person name="Allen A.W."/>
            <person name="Alvarado L."/>
            <person name="Arachchi H.M."/>
            <person name="Berlin A.M."/>
            <person name="Chapman S.B."/>
            <person name="Gainer-Dewar J."/>
            <person name="Goldberg J."/>
            <person name="Griggs A."/>
            <person name="Gujja S."/>
            <person name="Hansen M."/>
            <person name="Howarth C."/>
            <person name="Imamovic A."/>
            <person name="Ireland A."/>
            <person name="Larimer J."/>
            <person name="McCowan C."/>
            <person name="Murphy C."/>
            <person name="Pearson M."/>
            <person name="Poon T.W."/>
            <person name="Priest M."/>
            <person name="Roberts A."/>
            <person name="Saif S."/>
            <person name="Shea T."/>
            <person name="Sisk P."/>
            <person name="Sykes S."/>
            <person name="Wortman J."/>
            <person name="Nusbaum C."/>
            <person name="Birren B."/>
        </authorList>
    </citation>
    <scope>NUCLEOTIDE SEQUENCE [LARGE SCALE GENOMIC DNA]</scope>
    <source>
        <strain evidence="1">ATCC 38817</strain>
    </source>
</reference>